<dbReference type="Pfam" id="PF01352">
    <property type="entry name" value="KRAB"/>
    <property type="match status" value="1"/>
</dbReference>
<dbReference type="InterPro" id="IPR036051">
    <property type="entry name" value="KRAB_dom_sf"/>
</dbReference>
<dbReference type="RefSeq" id="XP_016050565.1">
    <property type="nucleotide sequence ID" value="XM_016195079.1"/>
</dbReference>
<keyword evidence="5 11" id="KW-0863">Zinc-finger</keyword>
<evidence type="ECO:0000256" key="11">
    <source>
        <dbReference type="PROSITE-ProRule" id="PRU00042"/>
    </source>
</evidence>
<dbReference type="STRING" id="9365.ENSEEUP00000013231"/>
<feature type="domain" description="C2H2-type" evidence="12">
    <location>
        <begin position="315"/>
        <end position="342"/>
    </location>
</feature>
<keyword evidence="3" id="KW-0479">Metal-binding</keyword>
<dbReference type="FunFam" id="3.30.160.60:FF:001158">
    <property type="entry name" value="zinc finger protein 22"/>
    <property type="match status" value="1"/>
</dbReference>
<organism evidence="14 15">
    <name type="scientific">Erinaceus europaeus</name>
    <name type="common">Western European hedgehog</name>
    <dbReference type="NCBI Taxonomy" id="9365"/>
    <lineage>
        <taxon>Eukaryota</taxon>
        <taxon>Metazoa</taxon>
        <taxon>Chordata</taxon>
        <taxon>Craniata</taxon>
        <taxon>Vertebrata</taxon>
        <taxon>Euteleostomi</taxon>
        <taxon>Mammalia</taxon>
        <taxon>Eutheria</taxon>
        <taxon>Laurasiatheria</taxon>
        <taxon>Eulipotyphla</taxon>
        <taxon>Erinaceidae</taxon>
        <taxon>Erinaceinae</taxon>
        <taxon>Erinaceus</taxon>
    </lineage>
</organism>
<feature type="domain" description="C2H2-type" evidence="12">
    <location>
        <begin position="427"/>
        <end position="454"/>
    </location>
</feature>
<feature type="domain" description="C2H2-type" evidence="12">
    <location>
        <begin position="287"/>
        <end position="314"/>
    </location>
</feature>
<dbReference type="GO" id="GO:0000978">
    <property type="term" value="F:RNA polymerase II cis-regulatory region sequence-specific DNA binding"/>
    <property type="evidence" value="ECO:0007669"/>
    <property type="project" value="TreeGrafter"/>
</dbReference>
<dbReference type="Gene3D" id="6.10.140.140">
    <property type="match status" value="1"/>
</dbReference>
<dbReference type="GO" id="GO:0008270">
    <property type="term" value="F:zinc ion binding"/>
    <property type="evidence" value="ECO:0007669"/>
    <property type="project" value="UniProtKB-KW"/>
</dbReference>
<dbReference type="InterPro" id="IPR013087">
    <property type="entry name" value="Znf_C2H2_type"/>
</dbReference>
<dbReference type="OrthoDB" id="8922241at2759"/>
<keyword evidence="4" id="KW-0677">Repeat</keyword>
<dbReference type="PROSITE" id="PS00028">
    <property type="entry name" value="ZINC_FINGER_C2H2_1"/>
    <property type="match status" value="10"/>
</dbReference>
<dbReference type="GO" id="GO:0000981">
    <property type="term" value="F:DNA-binding transcription factor activity, RNA polymerase II-specific"/>
    <property type="evidence" value="ECO:0007669"/>
    <property type="project" value="TreeGrafter"/>
</dbReference>
<keyword evidence="10" id="KW-0539">Nucleus</keyword>
<dbReference type="CDD" id="cd07765">
    <property type="entry name" value="KRAB_A-box"/>
    <property type="match status" value="1"/>
</dbReference>
<evidence type="ECO:0000256" key="1">
    <source>
        <dbReference type="ARBA" id="ARBA00004123"/>
    </source>
</evidence>
<feature type="domain" description="C2H2-type" evidence="12">
    <location>
        <begin position="399"/>
        <end position="426"/>
    </location>
</feature>
<evidence type="ECO:0000259" key="12">
    <source>
        <dbReference type="PROSITE" id="PS50157"/>
    </source>
</evidence>
<keyword evidence="8" id="KW-0238">DNA-binding</keyword>
<dbReference type="SUPFAM" id="SSF57667">
    <property type="entry name" value="beta-beta-alpha zinc fingers"/>
    <property type="match status" value="6"/>
</dbReference>
<feature type="domain" description="C2H2-type" evidence="12">
    <location>
        <begin position="259"/>
        <end position="286"/>
    </location>
</feature>
<dbReference type="FunFam" id="3.30.160.60:FF:001489">
    <property type="entry name" value="Zinc finger protein interacting with ribonucleoprotein K"/>
    <property type="match status" value="1"/>
</dbReference>
<dbReference type="FunFam" id="3.30.160.60:FF:002343">
    <property type="entry name" value="Zinc finger protein 33A"/>
    <property type="match status" value="3"/>
</dbReference>
<dbReference type="RefSeq" id="XP_060032673.1">
    <property type="nucleotide sequence ID" value="XM_060176690.1"/>
</dbReference>
<evidence type="ECO:0000313" key="18">
    <source>
        <dbReference type="RefSeq" id="XP_060032690.1"/>
    </source>
</evidence>
<keyword evidence="6" id="KW-0862">Zinc</keyword>
<sequence length="558" mass="62611">MEVSMATGVQPAPARDSVTFEDVALHFSWEEWELLDEAQRLLYCSVMRDNFALAASLDCWHAVASEETPSEQSISVKGESHIRTLEVVATSPQKTQPLKVCDPILGDSLYLAEHQRIHLGQKPYMCRKQLCLTTSLQEQLTPFIKSVEEDLPITTYAVQVPFPSGGTGKDCLASVGFSHGQVTHTGEQSNKCESIFYNRRSQCSWQEYRKALGVTGPLMQDQRSLKREGPYSCSICGKTCSRKCNLIQHQKIHAGGRPYQCCECGKVFTYYSSFLVHQRVHTREKPYKCGECGKAFSQRYSLNGHRKVHTGERPHVCSQCGRSFSQRSNLTQHQRLHSGERPFECGECGKSFSQNFSLVYHQRVHTGERPHRCAECGKSFSRSSSLIHHKRLHTGERPYKCSKCGKSFKQSSSFCSHRKIHTGERPYKCGECGKCFNHSSNLKNHWRVHTGEKPVKCKECGKSFSCKSNLIKHQRVHTGERPYKCGDCGKSFSQSSGLIQHRRAHIGKRPRSAVNMGIPPAAAHLTMFNTGGFTFLKGPRSGMCSFLPENSPGAGETA</sequence>
<evidence type="ECO:0000313" key="17">
    <source>
        <dbReference type="RefSeq" id="XP_060032683.1"/>
    </source>
</evidence>
<evidence type="ECO:0000256" key="8">
    <source>
        <dbReference type="ARBA" id="ARBA00023125"/>
    </source>
</evidence>
<feature type="domain" description="C2H2-type" evidence="12">
    <location>
        <begin position="455"/>
        <end position="482"/>
    </location>
</feature>
<dbReference type="Gene3D" id="3.30.160.60">
    <property type="entry name" value="Classic Zinc Finger"/>
    <property type="match status" value="10"/>
</dbReference>
<dbReference type="SUPFAM" id="SSF109640">
    <property type="entry name" value="KRAB domain (Kruppel-associated box)"/>
    <property type="match status" value="1"/>
</dbReference>
<dbReference type="GO" id="GO:0005634">
    <property type="term" value="C:nucleus"/>
    <property type="evidence" value="ECO:0007669"/>
    <property type="project" value="UniProtKB-SubCell"/>
</dbReference>
<evidence type="ECO:0000256" key="6">
    <source>
        <dbReference type="ARBA" id="ARBA00022833"/>
    </source>
</evidence>
<dbReference type="FunFam" id="3.30.160.60:FF:000414">
    <property type="entry name" value="Zinc finger protein 398"/>
    <property type="match status" value="1"/>
</dbReference>
<dbReference type="SMART" id="SM00355">
    <property type="entry name" value="ZnF_C2H2"/>
    <property type="match status" value="10"/>
</dbReference>
<proteinExistence type="inferred from homology"/>
<keyword evidence="14" id="KW-1185">Reference proteome</keyword>
<dbReference type="eggNOG" id="KOG1721">
    <property type="taxonomic scope" value="Eukaryota"/>
</dbReference>
<dbReference type="FunFam" id="3.30.160.60:FF:002716">
    <property type="entry name" value="Zinc finger protein 212"/>
    <property type="match status" value="1"/>
</dbReference>
<dbReference type="InterPro" id="IPR036236">
    <property type="entry name" value="Znf_C2H2_sf"/>
</dbReference>
<comment type="similarity">
    <text evidence="2">Belongs to the krueppel C2H2-type zinc-finger protein family.</text>
</comment>
<dbReference type="PROSITE" id="PS50157">
    <property type="entry name" value="ZINC_FINGER_C2H2_2"/>
    <property type="match status" value="10"/>
</dbReference>
<evidence type="ECO:0000313" key="16">
    <source>
        <dbReference type="RefSeq" id="XP_060032673.1"/>
    </source>
</evidence>
<dbReference type="InterPro" id="IPR001909">
    <property type="entry name" value="KRAB"/>
</dbReference>
<evidence type="ECO:0000313" key="14">
    <source>
        <dbReference type="Proteomes" id="UP001652624"/>
    </source>
</evidence>
<evidence type="ECO:0000256" key="5">
    <source>
        <dbReference type="ARBA" id="ARBA00022771"/>
    </source>
</evidence>
<dbReference type="PANTHER" id="PTHR23226">
    <property type="entry name" value="ZINC FINGER AND SCAN DOMAIN-CONTAINING"/>
    <property type="match status" value="1"/>
</dbReference>
<dbReference type="InParanoid" id="A0A1S3WW76"/>
<dbReference type="PROSITE" id="PS50805">
    <property type="entry name" value="KRAB"/>
    <property type="match status" value="1"/>
</dbReference>
<reference evidence="15" key="1">
    <citation type="submission" date="2025-04" db="UniProtKB">
        <authorList>
            <consortium name="RefSeq"/>
        </authorList>
    </citation>
    <scope>IDENTIFICATION</scope>
</reference>
<dbReference type="PANTHER" id="PTHR23226:SF404">
    <property type="entry name" value="ZINC FINGER PROTEIN 432"/>
    <property type="match status" value="1"/>
</dbReference>
<evidence type="ECO:0000313" key="15">
    <source>
        <dbReference type="RefSeq" id="XP_016050565.1"/>
    </source>
</evidence>
<protein>
    <submittedName>
        <fullName evidence="15 16 17">Zinc finger protein 211-like</fullName>
    </submittedName>
</protein>
<evidence type="ECO:0000256" key="7">
    <source>
        <dbReference type="ARBA" id="ARBA00023015"/>
    </source>
</evidence>
<evidence type="ECO:0000256" key="3">
    <source>
        <dbReference type="ARBA" id="ARBA00022723"/>
    </source>
</evidence>
<name>A0A1S3WW76_ERIEU</name>
<evidence type="ECO:0000256" key="4">
    <source>
        <dbReference type="ARBA" id="ARBA00022737"/>
    </source>
</evidence>
<feature type="domain" description="C2H2-type" evidence="12">
    <location>
        <begin position="483"/>
        <end position="510"/>
    </location>
</feature>
<feature type="domain" description="C2H2-type" evidence="12">
    <location>
        <begin position="371"/>
        <end position="398"/>
    </location>
</feature>
<dbReference type="Proteomes" id="UP001652624">
    <property type="component" value="Chromosome 2"/>
</dbReference>
<dbReference type="AlphaFoldDB" id="A0A1S3WW76"/>
<feature type="domain" description="KRAB" evidence="13">
    <location>
        <begin position="18"/>
        <end position="97"/>
    </location>
</feature>
<evidence type="ECO:0000259" key="13">
    <source>
        <dbReference type="PROSITE" id="PS50805"/>
    </source>
</evidence>
<accession>A0A1S3WW76</accession>
<dbReference type="GeneID" id="107523593"/>
<dbReference type="FunFam" id="3.30.160.60:FF:000710">
    <property type="entry name" value="Zinc finger protein 768"/>
    <property type="match status" value="1"/>
</dbReference>
<evidence type="ECO:0000256" key="10">
    <source>
        <dbReference type="ARBA" id="ARBA00023242"/>
    </source>
</evidence>
<dbReference type="FunFam" id="3.30.160.60:FF:000490">
    <property type="entry name" value="Zinc finger protein 605"/>
    <property type="match status" value="1"/>
</dbReference>
<dbReference type="RefSeq" id="XP_060032690.1">
    <property type="nucleotide sequence ID" value="XM_060176707.1"/>
</dbReference>
<feature type="domain" description="C2H2-type" evidence="12">
    <location>
        <begin position="343"/>
        <end position="370"/>
    </location>
</feature>
<comment type="subcellular location">
    <subcellularLocation>
        <location evidence="1">Nucleus</location>
    </subcellularLocation>
</comment>
<dbReference type="Pfam" id="PF00096">
    <property type="entry name" value="zf-C2H2"/>
    <property type="match status" value="10"/>
</dbReference>
<gene>
    <name evidence="15 16 17 18" type="primary">LOC107523593</name>
</gene>
<feature type="domain" description="C2H2-type" evidence="12">
    <location>
        <begin position="231"/>
        <end position="258"/>
    </location>
</feature>
<dbReference type="RefSeq" id="XP_060032683.1">
    <property type="nucleotide sequence ID" value="XM_060176700.1"/>
</dbReference>
<dbReference type="SMART" id="SM00349">
    <property type="entry name" value="KRAB"/>
    <property type="match status" value="1"/>
</dbReference>
<keyword evidence="9" id="KW-0804">Transcription</keyword>
<dbReference type="FunFam" id="3.30.160.60:FF:000098">
    <property type="entry name" value="Zinc finger protein 614"/>
    <property type="match status" value="1"/>
</dbReference>
<keyword evidence="7" id="KW-0805">Transcription regulation</keyword>
<reference evidence="14 16" key="2">
    <citation type="submission" date="2025-05" db="UniProtKB">
        <authorList>
            <consortium name="RefSeq"/>
        </authorList>
    </citation>
    <scope>NUCLEOTIDE SEQUENCE [LARGE SCALE GENOMIC DNA]</scope>
</reference>
<evidence type="ECO:0000256" key="9">
    <source>
        <dbReference type="ARBA" id="ARBA00023163"/>
    </source>
</evidence>
<evidence type="ECO:0000256" key="2">
    <source>
        <dbReference type="ARBA" id="ARBA00006991"/>
    </source>
</evidence>